<protein>
    <submittedName>
        <fullName evidence="2">Small acid-soluble spore protein Tlp</fullName>
    </submittedName>
</protein>
<dbReference type="Proteomes" id="UP000601171">
    <property type="component" value="Unassembled WGS sequence"/>
</dbReference>
<evidence type="ECO:0000256" key="1">
    <source>
        <dbReference type="SAM" id="Coils"/>
    </source>
</evidence>
<dbReference type="EMBL" id="JACRTG010000008">
    <property type="protein sequence ID" value="MBC8587135.1"/>
    <property type="molecule type" value="Genomic_DNA"/>
</dbReference>
<gene>
    <name evidence="2" type="primary">tlp</name>
    <name evidence="2" type="ORF">H8707_02610</name>
</gene>
<dbReference type="RefSeq" id="WP_262428607.1">
    <property type="nucleotide sequence ID" value="NZ_JACRTG010000008.1"/>
</dbReference>
<dbReference type="AlphaFoldDB" id="A0A926ERE4"/>
<proteinExistence type="inferred from homology"/>
<evidence type="ECO:0000313" key="2">
    <source>
        <dbReference type="EMBL" id="MBC8587135.1"/>
    </source>
</evidence>
<dbReference type="NCBIfam" id="TIGR03090">
    <property type="entry name" value="SASP_tlp"/>
    <property type="match status" value="1"/>
</dbReference>
<dbReference type="InterPro" id="IPR017524">
    <property type="entry name" value="SASP_thioredoxin-like"/>
</dbReference>
<keyword evidence="1" id="KW-0175">Coiled coil</keyword>
<sequence length="77" mass="9297">MKNKPKPDDRTDNVDKIQFNIDNTIENYRRTQEVIRETEDEQIKQDLINKNEKRLESLKGMKEEIKDEATDKQRGYK</sequence>
<keyword evidence="3" id="KW-1185">Reference proteome</keyword>
<dbReference type="HAMAP" id="MF_01506">
    <property type="entry name" value="Tlp"/>
    <property type="match status" value="1"/>
</dbReference>
<accession>A0A926ERE4</accession>
<evidence type="ECO:0000313" key="3">
    <source>
        <dbReference type="Proteomes" id="UP000601171"/>
    </source>
</evidence>
<organism evidence="2 3">
    <name type="scientific">Paratissierella segnis</name>
    <dbReference type="NCBI Taxonomy" id="2763679"/>
    <lineage>
        <taxon>Bacteria</taxon>
        <taxon>Bacillati</taxon>
        <taxon>Bacillota</taxon>
        <taxon>Tissierellia</taxon>
        <taxon>Tissierellales</taxon>
        <taxon>Tissierellaceae</taxon>
        <taxon>Paratissierella</taxon>
    </lineage>
</organism>
<name>A0A926ERE4_9FIRM</name>
<feature type="coiled-coil region" evidence="1">
    <location>
        <begin position="21"/>
        <end position="68"/>
    </location>
</feature>
<dbReference type="Pfam" id="PF19824">
    <property type="entry name" value="Tlp"/>
    <property type="match status" value="1"/>
</dbReference>
<reference evidence="2" key="1">
    <citation type="submission" date="2020-08" db="EMBL/GenBank/DDBJ databases">
        <title>Genome public.</title>
        <authorList>
            <person name="Liu C."/>
            <person name="Sun Q."/>
        </authorList>
    </citation>
    <scope>NUCLEOTIDE SEQUENCE</scope>
    <source>
        <strain evidence="2">BX21</strain>
    </source>
</reference>
<comment type="caution">
    <text evidence="2">The sequence shown here is derived from an EMBL/GenBank/DDBJ whole genome shotgun (WGS) entry which is preliminary data.</text>
</comment>